<evidence type="ECO:0008006" key="4">
    <source>
        <dbReference type="Google" id="ProtNLM"/>
    </source>
</evidence>
<dbReference type="HOGENOM" id="CLU_1247379_0_0_1"/>
<evidence type="ECO:0000313" key="3">
    <source>
        <dbReference type="Proteomes" id="UP000013827"/>
    </source>
</evidence>
<dbReference type="RefSeq" id="XP_005789882.1">
    <property type="nucleotide sequence ID" value="XM_005789825.1"/>
</dbReference>
<accession>A0A0D3KNW8</accession>
<feature type="region of interest" description="Disordered" evidence="1">
    <location>
        <begin position="186"/>
        <end position="222"/>
    </location>
</feature>
<dbReference type="PaxDb" id="2903-EOD37453"/>
<keyword evidence="3" id="KW-1185">Reference proteome</keyword>
<dbReference type="EnsemblProtists" id="EOD37453">
    <property type="protein sequence ID" value="EOD37453"/>
    <property type="gene ID" value="EMIHUDRAFT_252084"/>
</dbReference>
<reference evidence="3" key="1">
    <citation type="journal article" date="2013" name="Nature">
        <title>Pan genome of the phytoplankton Emiliania underpins its global distribution.</title>
        <authorList>
            <person name="Read B.A."/>
            <person name="Kegel J."/>
            <person name="Klute M.J."/>
            <person name="Kuo A."/>
            <person name="Lefebvre S.C."/>
            <person name="Maumus F."/>
            <person name="Mayer C."/>
            <person name="Miller J."/>
            <person name="Monier A."/>
            <person name="Salamov A."/>
            <person name="Young J."/>
            <person name="Aguilar M."/>
            <person name="Claverie J.M."/>
            <person name="Frickenhaus S."/>
            <person name="Gonzalez K."/>
            <person name="Herman E.K."/>
            <person name="Lin Y.C."/>
            <person name="Napier J."/>
            <person name="Ogata H."/>
            <person name="Sarno A.F."/>
            <person name="Shmutz J."/>
            <person name="Schroeder D."/>
            <person name="de Vargas C."/>
            <person name="Verret F."/>
            <person name="von Dassow P."/>
            <person name="Valentin K."/>
            <person name="Van de Peer Y."/>
            <person name="Wheeler G."/>
            <person name="Dacks J.B."/>
            <person name="Delwiche C.F."/>
            <person name="Dyhrman S.T."/>
            <person name="Glockner G."/>
            <person name="John U."/>
            <person name="Richards T."/>
            <person name="Worden A.Z."/>
            <person name="Zhang X."/>
            <person name="Grigoriev I.V."/>
            <person name="Allen A.E."/>
            <person name="Bidle K."/>
            <person name="Borodovsky M."/>
            <person name="Bowler C."/>
            <person name="Brownlee C."/>
            <person name="Cock J.M."/>
            <person name="Elias M."/>
            <person name="Gladyshev V.N."/>
            <person name="Groth M."/>
            <person name="Guda C."/>
            <person name="Hadaegh A."/>
            <person name="Iglesias-Rodriguez M.D."/>
            <person name="Jenkins J."/>
            <person name="Jones B.M."/>
            <person name="Lawson T."/>
            <person name="Leese F."/>
            <person name="Lindquist E."/>
            <person name="Lobanov A."/>
            <person name="Lomsadze A."/>
            <person name="Malik S.B."/>
            <person name="Marsh M.E."/>
            <person name="Mackinder L."/>
            <person name="Mock T."/>
            <person name="Mueller-Roeber B."/>
            <person name="Pagarete A."/>
            <person name="Parker M."/>
            <person name="Probert I."/>
            <person name="Quesneville H."/>
            <person name="Raines C."/>
            <person name="Rensing S.A."/>
            <person name="Riano-Pachon D.M."/>
            <person name="Richier S."/>
            <person name="Rokitta S."/>
            <person name="Shiraiwa Y."/>
            <person name="Soanes D.M."/>
            <person name="van der Giezen M."/>
            <person name="Wahlund T.M."/>
            <person name="Williams B."/>
            <person name="Wilson W."/>
            <person name="Wolfe G."/>
            <person name="Wurch L.L."/>
        </authorList>
    </citation>
    <scope>NUCLEOTIDE SEQUENCE</scope>
</reference>
<name>A0A0D3KNW8_EMIH1</name>
<reference evidence="2" key="2">
    <citation type="submission" date="2024-10" db="UniProtKB">
        <authorList>
            <consortium name="EnsemblProtists"/>
        </authorList>
    </citation>
    <scope>IDENTIFICATION</scope>
</reference>
<organism evidence="2 3">
    <name type="scientific">Emiliania huxleyi (strain CCMP1516)</name>
    <dbReference type="NCBI Taxonomy" id="280463"/>
    <lineage>
        <taxon>Eukaryota</taxon>
        <taxon>Haptista</taxon>
        <taxon>Haptophyta</taxon>
        <taxon>Prymnesiophyceae</taxon>
        <taxon>Isochrysidales</taxon>
        <taxon>Noelaerhabdaceae</taxon>
        <taxon>Emiliania</taxon>
    </lineage>
</organism>
<proteinExistence type="predicted"/>
<evidence type="ECO:0000313" key="2">
    <source>
        <dbReference type="EnsemblProtists" id="EOD37453"/>
    </source>
</evidence>
<dbReference type="InterPro" id="IPR007405">
    <property type="entry name" value="Phage_KVP40_Orf299"/>
</dbReference>
<dbReference type="GeneID" id="17282724"/>
<dbReference type="Proteomes" id="UP000013827">
    <property type="component" value="Unassembled WGS sequence"/>
</dbReference>
<dbReference type="AlphaFoldDB" id="A0A0D3KNW8"/>
<dbReference type="KEGG" id="ehx:EMIHUDRAFT_252084"/>
<sequence>MQARAVQQIPYPGKSSNLAAMHFVLSAVSAAFLRPLAPSPSSAYSVGDSMDVWNWRDGTGKGTSFERLVAEAKRAHESRQQVEVHVGADSAVDRDRVTFAVVVCVVSVGHAGRYFYARREESLQTVPVLQTRLLREGVDVVRVHIDSNTAPGCESSQHTKMLTGYVSAMGFRHLVKPEAWATFVADRHSRTNRHTPRPLPVPRSERGRAKKGRRDRPAARAR</sequence>
<evidence type="ECO:0000256" key="1">
    <source>
        <dbReference type="SAM" id="MobiDB-lite"/>
    </source>
</evidence>
<protein>
    <recommendedName>
        <fullName evidence="4">RAP domain-containing protein</fullName>
    </recommendedName>
</protein>
<dbReference type="Pfam" id="PF04308">
    <property type="entry name" value="RNaseH_like"/>
    <property type="match status" value="2"/>
</dbReference>